<protein>
    <submittedName>
        <fullName evidence="1">Uncharacterized protein</fullName>
    </submittedName>
</protein>
<sequence length="84" mass="9691">MDSPLSRPFTSQINWIFWNARREKPSKSMVINQMACGGWNSAWTEIGAKALEFIKSRFRGTLKEASEKNSALRKLKPRFKDSIN</sequence>
<dbReference type="AlphaFoldDB" id="A0A4Y2NRT9"/>
<reference evidence="1 2" key="1">
    <citation type="journal article" date="2019" name="Sci. Rep.">
        <title>Orb-weaving spider Araneus ventricosus genome elucidates the spidroin gene catalogue.</title>
        <authorList>
            <person name="Kono N."/>
            <person name="Nakamura H."/>
            <person name="Ohtoshi R."/>
            <person name="Moran D.A.P."/>
            <person name="Shinohara A."/>
            <person name="Yoshida Y."/>
            <person name="Fujiwara M."/>
            <person name="Mori M."/>
            <person name="Tomita M."/>
            <person name="Arakawa K."/>
        </authorList>
    </citation>
    <scope>NUCLEOTIDE SEQUENCE [LARGE SCALE GENOMIC DNA]</scope>
</reference>
<evidence type="ECO:0000313" key="2">
    <source>
        <dbReference type="Proteomes" id="UP000499080"/>
    </source>
</evidence>
<proteinExistence type="predicted"/>
<evidence type="ECO:0000313" key="1">
    <source>
        <dbReference type="EMBL" id="GBN40446.1"/>
    </source>
</evidence>
<comment type="caution">
    <text evidence="1">The sequence shown here is derived from an EMBL/GenBank/DDBJ whole genome shotgun (WGS) entry which is preliminary data.</text>
</comment>
<accession>A0A4Y2NRT9</accession>
<dbReference type="Proteomes" id="UP000499080">
    <property type="component" value="Unassembled WGS sequence"/>
</dbReference>
<keyword evidence="2" id="KW-1185">Reference proteome</keyword>
<organism evidence="1 2">
    <name type="scientific">Araneus ventricosus</name>
    <name type="common">Orbweaver spider</name>
    <name type="synonym">Epeira ventricosa</name>
    <dbReference type="NCBI Taxonomy" id="182803"/>
    <lineage>
        <taxon>Eukaryota</taxon>
        <taxon>Metazoa</taxon>
        <taxon>Ecdysozoa</taxon>
        <taxon>Arthropoda</taxon>
        <taxon>Chelicerata</taxon>
        <taxon>Arachnida</taxon>
        <taxon>Araneae</taxon>
        <taxon>Araneomorphae</taxon>
        <taxon>Entelegynae</taxon>
        <taxon>Araneoidea</taxon>
        <taxon>Araneidae</taxon>
        <taxon>Araneus</taxon>
    </lineage>
</organism>
<name>A0A4Y2NRT9_ARAVE</name>
<dbReference type="EMBL" id="BGPR01009508">
    <property type="protein sequence ID" value="GBN40446.1"/>
    <property type="molecule type" value="Genomic_DNA"/>
</dbReference>
<gene>
    <name evidence="1" type="ORF">AVEN_35531_1</name>
</gene>